<keyword evidence="1" id="KW-0812">Transmembrane</keyword>
<feature type="transmembrane region" description="Helical" evidence="1">
    <location>
        <begin position="40"/>
        <end position="57"/>
    </location>
</feature>
<keyword evidence="3" id="KW-1185">Reference proteome</keyword>
<gene>
    <name evidence="2" type="ORF">FHR84_002972</name>
</gene>
<dbReference type="EMBL" id="JACBYW010000005">
    <property type="protein sequence ID" value="NYH79634.1"/>
    <property type="molecule type" value="Genomic_DNA"/>
</dbReference>
<dbReference type="RefSeq" id="WP_179536036.1">
    <property type="nucleotide sequence ID" value="NZ_JACBYW010000005.1"/>
</dbReference>
<comment type="caution">
    <text evidence="2">The sequence shown here is derived from an EMBL/GenBank/DDBJ whole genome shotgun (WGS) entry which is preliminary data.</text>
</comment>
<dbReference type="AlphaFoldDB" id="A0A852YX08"/>
<keyword evidence="1" id="KW-1133">Transmembrane helix</keyword>
<reference evidence="2 3" key="1">
    <citation type="submission" date="2020-07" db="EMBL/GenBank/DDBJ databases">
        <title>Genomic Encyclopedia of Type Strains, Phase III (KMG-III): the genomes of soil and plant-associated and newly described type strains.</title>
        <authorList>
            <person name="Whitman W."/>
        </authorList>
    </citation>
    <scope>NUCLEOTIDE SEQUENCE [LARGE SCALE GENOMIC DNA]</scope>
    <source>
        <strain evidence="2 3">CECT 8576</strain>
    </source>
</reference>
<feature type="transmembrane region" description="Helical" evidence="1">
    <location>
        <begin position="12"/>
        <end position="34"/>
    </location>
</feature>
<evidence type="ECO:0000313" key="2">
    <source>
        <dbReference type="EMBL" id="NYH79634.1"/>
    </source>
</evidence>
<sequence length="134" mass="14089">MSDYDVRLWRAVHRVLLVLALGTVVLLIGLGRGAQRADSLFGVLILALAVAPAALAVRGMPPHARAKLPELPKRRLLLTITAALLACSAVFLALWVLVNLVAPGVLAPLSLAVPVLAGAGLTALAGRLTRTRRR</sequence>
<name>A0A852YX08_9ACTN</name>
<feature type="transmembrane region" description="Helical" evidence="1">
    <location>
        <begin position="104"/>
        <end position="125"/>
    </location>
</feature>
<organism evidence="2 3">
    <name type="scientific">Actinopolyspora biskrensis</name>
    <dbReference type="NCBI Taxonomy" id="1470178"/>
    <lineage>
        <taxon>Bacteria</taxon>
        <taxon>Bacillati</taxon>
        <taxon>Actinomycetota</taxon>
        <taxon>Actinomycetes</taxon>
        <taxon>Actinopolysporales</taxon>
        <taxon>Actinopolysporaceae</taxon>
        <taxon>Actinopolyspora</taxon>
    </lineage>
</organism>
<protein>
    <submittedName>
        <fullName evidence="2">Uncharacterized protein</fullName>
    </submittedName>
</protein>
<accession>A0A852YX08</accession>
<proteinExistence type="predicted"/>
<evidence type="ECO:0000256" key="1">
    <source>
        <dbReference type="SAM" id="Phobius"/>
    </source>
</evidence>
<feature type="transmembrane region" description="Helical" evidence="1">
    <location>
        <begin position="77"/>
        <end position="98"/>
    </location>
</feature>
<keyword evidence="1" id="KW-0472">Membrane</keyword>
<dbReference type="Proteomes" id="UP000548304">
    <property type="component" value="Unassembled WGS sequence"/>
</dbReference>
<evidence type="ECO:0000313" key="3">
    <source>
        <dbReference type="Proteomes" id="UP000548304"/>
    </source>
</evidence>